<keyword evidence="2 4" id="KW-0235">DNA replication</keyword>
<dbReference type="AlphaFoldDB" id="A0A143WUR8"/>
<dbReference type="Pfam" id="PF22657">
    <property type="entry name" value="SSB_1"/>
    <property type="match status" value="1"/>
</dbReference>
<evidence type="ECO:0000256" key="1">
    <source>
        <dbReference type="ARBA" id="ARBA00022515"/>
    </source>
</evidence>
<dbReference type="GO" id="GO:0006269">
    <property type="term" value="P:DNA replication, synthesis of primer"/>
    <property type="evidence" value="ECO:0007669"/>
    <property type="project" value="UniProtKB-KW"/>
</dbReference>
<dbReference type="EMBL" id="LN999835">
    <property type="protein sequence ID" value="CUX97392.1"/>
    <property type="molecule type" value="Genomic_DNA"/>
</dbReference>
<dbReference type="GO" id="GO:0003697">
    <property type="term" value="F:single-stranded DNA binding"/>
    <property type="evidence" value="ECO:0007669"/>
    <property type="project" value="UniProtKB-UniRule"/>
</dbReference>
<keyword evidence="6" id="KW-1185">Reference proteome</keyword>
<sequence>MMTVNRLMLSGTVCMVPIRTVSPLGILHCQFMLEHRSVQQEAGFSRQAWCRVPVVVISKQQNLDITNSIKIGVQISVQGFMSCHQGRNGLSKLVLHAEQVDFIKSGD</sequence>
<comment type="similarity">
    <text evidence="4">Belongs to the PriB family.</text>
</comment>
<dbReference type="GO" id="GO:1990077">
    <property type="term" value="C:primosome complex"/>
    <property type="evidence" value="ECO:0007669"/>
    <property type="project" value="UniProtKB-UniRule"/>
</dbReference>
<dbReference type="PIRSF" id="PIRSF003135">
    <property type="entry name" value="Primosomal_n"/>
    <property type="match status" value="1"/>
</dbReference>
<dbReference type="Proteomes" id="UP000095477">
    <property type="component" value="Chromosome I"/>
</dbReference>
<comment type="function">
    <text evidence="4">Involved in the restart of stalled replication forks, which reloads the replicative helicase on sites other than the origin of replication; the PriA-PriB pathway is the major replication restart pathway. During primosome assembly it facilitates complex formation between PriA and DnaT on DNA; stabilizes PriA on DNA. Stimulates the DNA unwinding activity of PriA helicase.</text>
</comment>
<evidence type="ECO:0000313" key="5">
    <source>
        <dbReference type="EMBL" id="CUX97392.1"/>
    </source>
</evidence>
<evidence type="ECO:0000256" key="4">
    <source>
        <dbReference type="HAMAP-Rule" id="MF_00720"/>
    </source>
</evidence>
<reference evidence="6" key="1">
    <citation type="submission" date="2016-01" db="EMBL/GenBank/DDBJ databases">
        <authorList>
            <person name="Husnik F."/>
        </authorList>
    </citation>
    <scope>NUCLEOTIDE SEQUENCE [LARGE SCALE GENOMIC DNA]</scope>
</reference>
<dbReference type="PATRIC" id="fig|1778263.3.peg.478"/>
<dbReference type="RefSeq" id="WP_231908295.1">
    <property type="nucleotide sequence ID" value="NZ_LN999835.1"/>
</dbReference>
<accession>A0A143WUR8</accession>
<dbReference type="NCBIfam" id="TIGR04418">
    <property type="entry name" value="PriB_gamma"/>
    <property type="match status" value="1"/>
</dbReference>
<keyword evidence="3 4" id="KW-0238">DNA-binding</keyword>
<keyword evidence="1 4" id="KW-0639">Primosome</keyword>
<proteinExistence type="inferred from homology"/>
<dbReference type="InterPro" id="IPR023646">
    <property type="entry name" value="Prisomal_replication_PriB"/>
</dbReference>
<dbReference type="STRING" id="1778263.TPER_HE00483"/>
<dbReference type="InterPro" id="IPR012340">
    <property type="entry name" value="NA-bd_OB-fold"/>
</dbReference>
<evidence type="ECO:0000313" key="6">
    <source>
        <dbReference type="Proteomes" id="UP000095477"/>
    </source>
</evidence>
<evidence type="ECO:0000256" key="3">
    <source>
        <dbReference type="ARBA" id="ARBA00023125"/>
    </source>
</evidence>
<name>A0A143WUR8_9ENTR</name>
<dbReference type="HAMAP" id="MF_00720">
    <property type="entry name" value="PriB"/>
    <property type="match status" value="1"/>
</dbReference>
<protein>
    <recommendedName>
        <fullName evidence="4">Replication restart protein PriB</fullName>
    </recommendedName>
</protein>
<dbReference type="InterPro" id="IPR000424">
    <property type="entry name" value="Primosome_PriB/ssb"/>
</dbReference>
<organism evidence="5 6">
    <name type="scientific">Candidatus Hoaglandella endobia</name>
    <dbReference type="NCBI Taxonomy" id="1778263"/>
    <lineage>
        <taxon>Bacteria</taxon>
        <taxon>Pseudomonadati</taxon>
        <taxon>Pseudomonadota</taxon>
        <taxon>Gammaproteobacteria</taxon>
        <taxon>Enterobacterales</taxon>
        <taxon>Enterobacteriaceae</taxon>
        <taxon>Candidatus Hoaglandella</taxon>
    </lineage>
</organism>
<dbReference type="Gene3D" id="2.40.50.140">
    <property type="entry name" value="Nucleic acid-binding proteins"/>
    <property type="match status" value="1"/>
</dbReference>
<dbReference type="SUPFAM" id="SSF50249">
    <property type="entry name" value="Nucleic acid-binding proteins"/>
    <property type="match status" value="1"/>
</dbReference>
<evidence type="ECO:0000256" key="2">
    <source>
        <dbReference type="ARBA" id="ARBA00022705"/>
    </source>
</evidence>
<dbReference type="PROSITE" id="PS50935">
    <property type="entry name" value="SSB"/>
    <property type="match status" value="1"/>
</dbReference>
<gene>
    <name evidence="4 5" type="primary">priB</name>
    <name evidence="5" type="ORF">TPER_HE00483</name>
</gene>
<dbReference type="KEGG" id="hed:TPER_HE00483"/>
<comment type="subunit">
    <text evidence="4">Homodimer. Interacts with PriA and DnaT. Component of the replication restart primosome. Primosome assembly occurs via a 'hand-off' mechanism. PriA binds to replication forks, subsequently PriB then DnaT bind; DnaT then displaces ssDNA to generate the helicase loading substrate.</text>
</comment>